<reference evidence="1" key="1">
    <citation type="submission" date="2021-05" db="EMBL/GenBank/DDBJ databases">
        <authorList>
            <person name="Tanabe Y."/>
        </authorList>
    </citation>
    <scope>NUCLEOTIDE SEQUENCE</scope>
    <source>
        <strain evidence="1">BOTRYCO-1</strain>
    </source>
</reference>
<protein>
    <submittedName>
        <fullName evidence="1">Uncharacterized protein</fullName>
    </submittedName>
</protein>
<gene>
    <name evidence="1" type="ORF">PsB1_0218</name>
</gene>
<reference evidence="1" key="2">
    <citation type="journal article" date="2023" name="ISME Commun">
        <title>Characterization of a bloom-associated alphaproteobacterial lineage, 'Candidatus Phycosocius': insights into freshwater algal-bacterial interactions.</title>
        <authorList>
            <person name="Tanabe Y."/>
            <person name="Yamaguchi H."/>
            <person name="Yoshida M."/>
            <person name="Kai A."/>
            <person name="Okazaki Y."/>
        </authorList>
    </citation>
    <scope>NUCLEOTIDE SEQUENCE</scope>
    <source>
        <strain evidence="1">BOTRYCO-1</strain>
    </source>
</reference>
<dbReference type="RefSeq" id="WP_284358531.1">
    <property type="nucleotide sequence ID" value="NZ_BPFZ01000001.1"/>
</dbReference>
<dbReference type="Proteomes" id="UP001161064">
    <property type="component" value="Unassembled WGS sequence"/>
</dbReference>
<comment type="caution">
    <text evidence="1">The sequence shown here is derived from an EMBL/GenBank/DDBJ whole genome shotgun (WGS) entry which is preliminary data.</text>
</comment>
<keyword evidence="2" id="KW-1185">Reference proteome</keyword>
<accession>A0ABQ4PST4</accession>
<sequence>MTDLTRIILRLARNPQVGFPSGDARHGYSLVAPLRSDGHLDVAAWQAHRAKCTVRRFDPSPDHGGPEIADGLLTHHGTRWYFHYDEAFEGPDENVDHLGEHRLLIGDYVTITRRGQALTYQVVEETDMT</sequence>
<name>A0ABQ4PST4_9PROT</name>
<proteinExistence type="predicted"/>
<dbReference type="EMBL" id="BPFZ01000001">
    <property type="protein sequence ID" value="GIU66064.1"/>
    <property type="molecule type" value="Genomic_DNA"/>
</dbReference>
<organism evidence="1 2">
    <name type="scientific">Candidatus Phycosocius spiralis</name>
    <dbReference type="NCBI Taxonomy" id="2815099"/>
    <lineage>
        <taxon>Bacteria</taxon>
        <taxon>Pseudomonadati</taxon>
        <taxon>Pseudomonadota</taxon>
        <taxon>Alphaproteobacteria</taxon>
        <taxon>Caulobacterales</taxon>
        <taxon>Caulobacterales incertae sedis</taxon>
        <taxon>Candidatus Phycosocius</taxon>
    </lineage>
</organism>
<evidence type="ECO:0000313" key="1">
    <source>
        <dbReference type="EMBL" id="GIU66064.1"/>
    </source>
</evidence>
<evidence type="ECO:0000313" key="2">
    <source>
        <dbReference type="Proteomes" id="UP001161064"/>
    </source>
</evidence>